<protein>
    <recommendedName>
        <fullName evidence="1">Bulb-type lectin domain-containing protein</fullName>
    </recommendedName>
</protein>
<dbReference type="Proteomes" id="UP001420932">
    <property type="component" value="Unassembled WGS sequence"/>
</dbReference>
<keyword evidence="3" id="KW-1185">Reference proteome</keyword>
<gene>
    <name evidence="2" type="ORF">Syun_000226</name>
</gene>
<dbReference type="Pfam" id="PF01453">
    <property type="entry name" value="B_lectin"/>
    <property type="match status" value="1"/>
</dbReference>
<feature type="domain" description="Bulb-type lectin" evidence="1">
    <location>
        <begin position="16"/>
        <end position="50"/>
    </location>
</feature>
<organism evidence="2 3">
    <name type="scientific">Stephania yunnanensis</name>
    <dbReference type="NCBI Taxonomy" id="152371"/>
    <lineage>
        <taxon>Eukaryota</taxon>
        <taxon>Viridiplantae</taxon>
        <taxon>Streptophyta</taxon>
        <taxon>Embryophyta</taxon>
        <taxon>Tracheophyta</taxon>
        <taxon>Spermatophyta</taxon>
        <taxon>Magnoliopsida</taxon>
        <taxon>Ranunculales</taxon>
        <taxon>Menispermaceae</taxon>
        <taxon>Menispermoideae</taxon>
        <taxon>Cissampelideae</taxon>
        <taxon>Stephania</taxon>
    </lineage>
</organism>
<sequence length="112" mass="12342">MVISHSSIKPTTLSGLLMVSYDYPSDTLLDGMKMGWDLGTGLNRKLASWKSLSNPSMGDFVYELDRRGLPKMVLRNGSAKCSGDRPWNGFRFGGTPEVKNNSILKPVFVSNV</sequence>
<dbReference type="PANTHER" id="PTHR32444">
    <property type="entry name" value="BULB-TYPE LECTIN DOMAIN-CONTAINING PROTEIN"/>
    <property type="match status" value="1"/>
</dbReference>
<comment type="caution">
    <text evidence="2">The sequence shown here is derived from an EMBL/GenBank/DDBJ whole genome shotgun (WGS) entry which is preliminary data.</text>
</comment>
<evidence type="ECO:0000313" key="3">
    <source>
        <dbReference type="Proteomes" id="UP001420932"/>
    </source>
</evidence>
<proteinExistence type="predicted"/>
<dbReference type="EMBL" id="JBBNAF010000001">
    <property type="protein sequence ID" value="KAK9168086.1"/>
    <property type="molecule type" value="Genomic_DNA"/>
</dbReference>
<name>A0AAP0Q9N0_9MAGN</name>
<dbReference type="AlphaFoldDB" id="A0AAP0Q9N0"/>
<evidence type="ECO:0000259" key="1">
    <source>
        <dbReference type="Pfam" id="PF01453"/>
    </source>
</evidence>
<dbReference type="PANTHER" id="PTHR32444:SF247">
    <property type="entry name" value="OS01G0958200 PROTEIN"/>
    <property type="match status" value="1"/>
</dbReference>
<evidence type="ECO:0000313" key="2">
    <source>
        <dbReference type="EMBL" id="KAK9168086.1"/>
    </source>
</evidence>
<reference evidence="2 3" key="1">
    <citation type="submission" date="2024-01" db="EMBL/GenBank/DDBJ databases">
        <title>Genome assemblies of Stephania.</title>
        <authorList>
            <person name="Yang L."/>
        </authorList>
    </citation>
    <scope>NUCLEOTIDE SEQUENCE [LARGE SCALE GENOMIC DNA]</scope>
    <source>
        <strain evidence="2">YNDBR</strain>
        <tissue evidence="2">Leaf</tissue>
    </source>
</reference>
<accession>A0AAP0Q9N0</accession>
<dbReference type="InterPro" id="IPR001480">
    <property type="entry name" value="Bulb-type_lectin_dom"/>
</dbReference>